<accession>A0A2S2P1G2</accession>
<feature type="repeat" description="PPR" evidence="1">
    <location>
        <begin position="136"/>
        <end position="170"/>
    </location>
</feature>
<dbReference type="Pfam" id="PF13041">
    <property type="entry name" value="PPR_2"/>
    <property type="match status" value="1"/>
</dbReference>
<sequence>MIVINRFLRQLNNIKSVSTIYNQHCCRNVRCVSTVKDLQPKDFRKRTETFSFNPEQNNDADTFGTLTENTEINYKLDRLPPEDDDKIEYDKDEQHKRLHITEYHKIIQELIKQHKIADAIDILETRMLKNEKAKPDYYVYNLLIGTCGKVGYVQKAFHLFNQMKKSGIKTTPATYTCLFNACANSPYKDDALKRAKKLHNLMSLKSIEPNIFIYHAMIKAFGRTGDLLTAFSLVDEMLTKKYKLKDETFNFLLQACITDKEAGFRHALLVSLNKYMEV</sequence>
<dbReference type="PROSITE" id="PS51375">
    <property type="entry name" value="PPR"/>
    <property type="match status" value="2"/>
</dbReference>
<dbReference type="InterPro" id="IPR050667">
    <property type="entry name" value="PPR-containing_protein"/>
</dbReference>
<dbReference type="Pfam" id="PF12854">
    <property type="entry name" value="PPR_1"/>
    <property type="match status" value="1"/>
</dbReference>
<dbReference type="PANTHER" id="PTHR47939">
    <property type="entry name" value="MEMBRANE-ASSOCIATED SALT-INDUCIBLE PROTEIN-LIKE"/>
    <property type="match status" value="1"/>
</dbReference>
<protein>
    <submittedName>
        <fullName evidence="2">Pentatricopeptide repeat-containing protein 1</fullName>
    </submittedName>
</protein>
<dbReference type="EMBL" id="GGMR01010147">
    <property type="protein sequence ID" value="MBY22766.1"/>
    <property type="molecule type" value="Transcribed_RNA"/>
</dbReference>
<dbReference type="AlphaFoldDB" id="A0A2S2P1G2"/>
<name>A0A2S2P1G2_SCHGA</name>
<organism evidence="2">
    <name type="scientific">Schizaphis graminum</name>
    <name type="common">Green bug aphid</name>
    <dbReference type="NCBI Taxonomy" id="13262"/>
    <lineage>
        <taxon>Eukaryota</taxon>
        <taxon>Metazoa</taxon>
        <taxon>Ecdysozoa</taxon>
        <taxon>Arthropoda</taxon>
        <taxon>Hexapoda</taxon>
        <taxon>Insecta</taxon>
        <taxon>Pterygota</taxon>
        <taxon>Neoptera</taxon>
        <taxon>Paraneoptera</taxon>
        <taxon>Hemiptera</taxon>
        <taxon>Sternorrhyncha</taxon>
        <taxon>Aphidomorpha</taxon>
        <taxon>Aphidoidea</taxon>
        <taxon>Aphididae</taxon>
        <taxon>Aphidini</taxon>
        <taxon>Schizaphis</taxon>
    </lineage>
</organism>
<feature type="repeat" description="PPR" evidence="1">
    <location>
        <begin position="210"/>
        <end position="244"/>
    </location>
</feature>
<dbReference type="InterPro" id="IPR002885">
    <property type="entry name" value="PPR_rpt"/>
</dbReference>
<dbReference type="PANTHER" id="PTHR47939:SF1">
    <property type="entry name" value="OS04G0684500 PROTEIN"/>
    <property type="match status" value="1"/>
</dbReference>
<dbReference type="Gene3D" id="1.25.40.10">
    <property type="entry name" value="Tetratricopeptide repeat domain"/>
    <property type="match status" value="2"/>
</dbReference>
<dbReference type="InterPro" id="IPR011990">
    <property type="entry name" value="TPR-like_helical_dom_sf"/>
</dbReference>
<proteinExistence type="predicted"/>
<gene>
    <name evidence="2" type="primary">PTCD1</name>
    <name evidence="2" type="ORF">g.75115</name>
</gene>
<reference evidence="2" key="1">
    <citation type="submission" date="2018-04" db="EMBL/GenBank/DDBJ databases">
        <title>Transcriptome of Schizaphis graminum biotype I.</title>
        <authorList>
            <person name="Scully E.D."/>
            <person name="Geib S.M."/>
            <person name="Palmer N.A."/>
            <person name="Koch K."/>
            <person name="Bradshaw J."/>
            <person name="Heng-Moss T."/>
            <person name="Sarath G."/>
        </authorList>
    </citation>
    <scope>NUCLEOTIDE SEQUENCE</scope>
</reference>
<evidence type="ECO:0000313" key="2">
    <source>
        <dbReference type="EMBL" id="MBY22766.1"/>
    </source>
</evidence>
<evidence type="ECO:0000256" key="1">
    <source>
        <dbReference type="PROSITE-ProRule" id="PRU00708"/>
    </source>
</evidence>
<dbReference type="NCBIfam" id="TIGR00756">
    <property type="entry name" value="PPR"/>
    <property type="match status" value="2"/>
</dbReference>